<accession>A0ABT1GCS7</accession>
<keyword evidence="1" id="KW-0732">Signal</keyword>
<dbReference type="RefSeq" id="WP_253448464.1">
    <property type="nucleotide sequence ID" value="NZ_JALJYF010000002.1"/>
</dbReference>
<feature type="chain" id="PRO_5046978954" description="Secreted protein" evidence="1">
    <location>
        <begin position="24"/>
        <end position="75"/>
    </location>
</feature>
<evidence type="ECO:0000256" key="1">
    <source>
        <dbReference type="SAM" id="SignalP"/>
    </source>
</evidence>
<protein>
    <recommendedName>
        <fullName evidence="4">Secreted protein</fullName>
    </recommendedName>
</protein>
<evidence type="ECO:0008006" key="4">
    <source>
        <dbReference type="Google" id="ProtNLM"/>
    </source>
</evidence>
<reference evidence="2 3" key="1">
    <citation type="submission" date="2022-03" db="EMBL/GenBank/DDBJ databases">
        <title>Genomic Encyclopedia of Type Strains, Phase III (KMG-III): the genomes of soil and plant-associated and newly described type strains.</title>
        <authorList>
            <person name="Whitman W."/>
        </authorList>
    </citation>
    <scope>NUCLEOTIDE SEQUENCE [LARGE SCALE GENOMIC DNA]</scope>
    <source>
        <strain evidence="2 3">BSker1</strain>
    </source>
</reference>
<sequence>MKRPKIPLLASVLLLTPGGVLWAAEETPDPALLEFIGEFSEADNDQWIDPTLLPALEDSGIEADDDGQENDDENA</sequence>
<comment type="caution">
    <text evidence="2">The sequence shown here is derived from an EMBL/GenBank/DDBJ whole genome shotgun (WGS) entry which is preliminary data.</text>
</comment>
<dbReference type="Proteomes" id="UP001523550">
    <property type="component" value="Unassembled WGS sequence"/>
</dbReference>
<gene>
    <name evidence="2" type="ORF">J2T60_001747</name>
</gene>
<organism evidence="2 3">
    <name type="scientific">Natronospira proteinivora</name>
    <dbReference type="NCBI Taxonomy" id="1807133"/>
    <lineage>
        <taxon>Bacteria</taxon>
        <taxon>Pseudomonadati</taxon>
        <taxon>Pseudomonadota</taxon>
        <taxon>Gammaproteobacteria</taxon>
        <taxon>Natronospirales</taxon>
        <taxon>Natronospiraceae</taxon>
        <taxon>Natronospira</taxon>
    </lineage>
</organism>
<dbReference type="EMBL" id="JALJYF010000002">
    <property type="protein sequence ID" value="MCP1727747.1"/>
    <property type="molecule type" value="Genomic_DNA"/>
</dbReference>
<name>A0ABT1GCS7_9GAMM</name>
<evidence type="ECO:0000313" key="3">
    <source>
        <dbReference type="Proteomes" id="UP001523550"/>
    </source>
</evidence>
<feature type="signal peptide" evidence="1">
    <location>
        <begin position="1"/>
        <end position="23"/>
    </location>
</feature>
<proteinExistence type="predicted"/>
<evidence type="ECO:0000313" key="2">
    <source>
        <dbReference type="EMBL" id="MCP1727747.1"/>
    </source>
</evidence>
<keyword evidence="3" id="KW-1185">Reference proteome</keyword>